<dbReference type="PANTHER" id="PTHR48081:SF8">
    <property type="entry name" value="ALPHA_BETA HYDROLASE FOLD-3 DOMAIN-CONTAINING PROTEIN-RELATED"/>
    <property type="match status" value="1"/>
</dbReference>
<protein>
    <submittedName>
        <fullName evidence="3">Esterase</fullName>
    </submittedName>
</protein>
<comment type="caution">
    <text evidence="3">The sequence shown here is derived from an EMBL/GenBank/DDBJ whole genome shotgun (WGS) entry which is preliminary data.</text>
</comment>
<dbReference type="PANTHER" id="PTHR48081">
    <property type="entry name" value="AB HYDROLASE SUPERFAMILY PROTEIN C4A8.06C"/>
    <property type="match status" value="1"/>
</dbReference>
<evidence type="ECO:0000313" key="4">
    <source>
        <dbReference type="Proteomes" id="UP001052739"/>
    </source>
</evidence>
<dbReference type="InterPro" id="IPR029058">
    <property type="entry name" value="AB_hydrolase_fold"/>
</dbReference>
<dbReference type="SUPFAM" id="SSF53474">
    <property type="entry name" value="alpha/beta-Hydrolases"/>
    <property type="match status" value="1"/>
</dbReference>
<evidence type="ECO:0000313" key="3">
    <source>
        <dbReference type="EMBL" id="GHI26461.1"/>
    </source>
</evidence>
<organism evidence="3 4">
    <name type="scientific">Streptomyces hydrogenans</name>
    <dbReference type="NCBI Taxonomy" id="1873719"/>
    <lineage>
        <taxon>Bacteria</taxon>
        <taxon>Bacillati</taxon>
        <taxon>Actinomycetota</taxon>
        <taxon>Actinomycetes</taxon>
        <taxon>Kitasatosporales</taxon>
        <taxon>Streptomycetaceae</taxon>
        <taxon>Streptomyces</taxon>
    </lineage>
</organism>
<dbReference type="EMBL" id="BNDW01000102">
    <property type="protein sequence ID" value="GHI26461.1"/>
    <property type="molecule type" value="Genomic_DNA"/>
</dbReference>
<dbReference type="Proteomes" id="UP001052739">
    <property type="component" value="Unassembled WGS sequence"/>
</dbReference>
<keyword evidence="1" id="KW-0378">Hydrolase</keyword>
<name>A0ABQ3PN56_9ACTN</name>
<sequence length="305" mass="33303">MPDTETALLHPEFGRLAAARRIMGAPGPTGSLTEDRANAERWIARFGGAADPDDGAAVETGPHSVTVRPAREDADAPWVLYVHGGGMVYYSTAVFQPFLRRLAGELRSPVEAFDYLKAPEHTVEESVELLAERISLRCRTLTDRPIVLAGDSVGGLLSLYLALRVLPGTFSRIVLLYPVLDLRTERPSYRAFGEGHFLDRDAMRLFTSFLAPFFAARGFDPMDLPEGDLARLPECSIVTAGCDVLRDEGLAWAASTAARSPGLRHRHFPDLPHDFCLYAGRLASAGSAVTEIARTAFPLDERGRP</sequence>
<feature type="domain" description="Alpha/beta hydrolase fold-3" evidence="2">
    <location>
        <begin position="79"/>
        <end position="276"/>
    </location>
</feature>
<proteinExistence type="predicted"/>
<dbReference type="RefSeq" id="WP_226652738.1">
    <property type="nucleotide sequence ID" value="NZ_BNBS01000086.1"/>
</dbReference>
<accession>A0ABQ3PN56</accession>
<dbReference type="Pfam" id="PF07859">
    <property type="entry name" value="Abhydrolase_3"/>
    <property type="match status" value="1"/>
</dbReference>
<keyword evidence="4" id="KW-1185">Reference proteome</keyword>
<dbReference type="InterPro" id="IPR013094">
    <property type="entry name" value="AB_hydrolase_3"/>
</dbReference>
<dbReference type="InterPro" id="IPR050300">
    <property type="entry name" value="GDXG_lipolytic_enzyme"/>
</dbReference>
<gene>
    <name evidence="3" type="ORF">Shyd_78320</name>
</gene>
<reference evidence="3" key="1">
    <citation type="submission" date="2024-05" db="EMBL/GenBank/DDBJ databases">
        <title>Whole genome shotgun sequence of Streptomyces hydrogenans NBRC 13475.</title>
        <authorList>
            <person name="Komaki H."/>
            <person name="Tamura T."/>
        </authorList>
    </citation>
    <scope>NUCLEOTIDE SEQUENCE</scope>
    <source>
        <strain evidence="3">NBRC 13475</strain>
    </source>
</reference>
<evidence type="ECO:0000259" key="2">
    <source>
        <dbReference type="Pfam" id="PF07859"/>
    </source>
</evidence>
<evidence type="ECO:0000256" key="1">
    <source>
        <dbReference type="ARBA" id="ARBA00022801"/>
    </source>
</evidence>
<dbReference type="Gene3D" id="3.40.50.1820">
    <property type="entry name" value="alpha/beta hydrolase"/>
    <property type="match status" value="1"/>
</dbReference>